<dbReference type="Proteomes" id="UP001595386">
    <property type="component" value="Unassembled WGS sequence"/>
</dbReference>
<dbReference type="PROSITE" id="PS00211">
    <property type="entry name" value="ABC_TRANSPORTER_1"/>
    <property type="match status" value="1"/>
</dbReference>
<keyword evidence="2" id="KW-0547">Nucleotide-binding</keyword>
<accession>A0ABV7B391</accession>
<feature type="domain" description="ABC transporter" evidence="4">
    <location>
        <begin position="3"/>
        <end position="235"/>
    </location>
</feature>
<evidence type="ECO:0000256" key="2">
    <source>
        <dbReference type="ARBA" id="ARBA00022741"/>
    </source>
</evidence>
<keyword evidence="3 5" id="KW-0067">ATP-binding</keyword>
<dbReference type="GO" id="GO:0005524">
    <property type="term" value="F:ATP binding"/>
    <property type="evidence" value="ECO:0007669"/>
    <property type="project" value="UniProtKB-KW"/>
</dbReference>
<keyword evidence="1" id="KW-0813">Transport</keyword>
<protein>
    <submittedName>
        <fullName evidence="5">ABC transporter ATP-binding protein</fullName>
    </submittedName>
</protein>
<keyword evidence="6" id="KW-1185">Reference proteome</keyword>
<dbReference type="InterPro" id="IPR017911">
    <property type="entry name" value="MacB-like_ATP-bd"/>
</dbReference>
<dbReference type="PROSITE" id="PS50893">
    <property type="entry name" value="ABC_TRANSPORTER_2"/>
    <property type="match status" value="1"/>
</dbReference>
<dbReference type="RefSeq" id="WP_379755650.1">
    <property type="nucleotide sequence ID" value="NZ_JBHRSQ010000008.1"/>
</dbReference>
<evidence type="ECO:0000256" key="3">
    <source>
        <dbReference type="ARBA" id="ARBA00022840"/>
    </source>
</evidence>
<dbReference type="Gene3D" id="3.40.50.300">
    <property type="entry name" value="P-loop containing nucleotide triphosphate hydrolases"/>
    <property type="match status" value="1"/>
</dbReference>
<proteinExistence type="predicted"/>
<gene>
    <name evidence="5" type="ORF">ACFODV_05125</name>
</gene>
<organism evidence="5 6">
    <name type="scientific">Halomonas tibetensis</name>
    <dbReference type="NCBI Taxonomy" id="2259590"/>
    <lineage>
        <taxon>Bacteria</taxon>
        <taxon>Pseudomonadati</taxon>
        <taxon>Pseudomonadota</taxon>
        <taxon>Gammaproteobacteria</taxon>
        <taxon>Oceanospirillales</taxon>
        <taxon>Halomonadaceae</taxon>
        <taxon>Halomonas</taxon>
    </lineage>
</organism>
<dbReference type="EMBL" id="JBHRSQ010000008">
    <property type="protein sequence ID" value="MFC2991406.1"/>
    <property type="molecule type" value="Genomic_DNA"/>
</dbReference>
<comment type="caution">
    <text evidence="5">The sequence shown here is derived from an EMBL/GenBank/DDBJ whole genome shotgun (WGS) entry which is preliminary data.</text>
</comment>
<evidence type="ECO:0000256" key="1">
    <source>
        <dbReference type="ARBA" id="ARBA00022448"/>
    </source>
</evidence>
<dbReference type="InterPro" id="IPR027417">
    <property type="entry name" value="P-loop_NTPase"/>
</dbReference>
<dbReference type="InterPro" id="IPR003439">
    <property type="entry name" value="ABC_transporter-like_ATP-bd"/>
</dbReference>
<dbReference type="InterPro" id="IPR003593">
    <property type="entry name" value="AAA+_ATPase"/>
</dbReference>
<dbReference type="InterPro" id="IPR017871">
    <property type="entry name" value="ABC_transporter-like_CS"/>
</dbReference>
<dbReference type="SMART" id="SM00382">
    <property type="entry name" value="AAA"/>
    <property type="match status" value="1"/>
</dbReference>
<reference evidence="6" key="1">
    <citation type="journal article" date="2019" name="Int. J. Syst. Evol. Microbiol.">
        <title>The Global Catalogue of Microorganisms (GCM) 10K type strain sequencing project: providing services to taxonomists for standard genome sequencing and annotation.</title>
        <authorList>
            <consortium name="The Broad Institute Genomics Platform"/>
            <consortium name="The Broad Institute Genome Sequencing Center for Infectious Disease"/>
            <person name="Wu L."/>
            <person name="Ma J."/>
        </authorList>
    </citation>
    <scope>NUCLEOTIDE SEQUENCE [LARGE SCALE GENOMIC DNA]</scope>
    <source>
        <strain evidence="6">KCTC 52660</strain>
    </source>
</reference>
<dbReference type="PANTHER" id="PTHR24220:SF86">
    <property type="entry name" value="ABC TRANSPORTER ABCH.1"/>
    <property type="match status" value="1"/>
</dbReference>
<evidence type="ECO:0000313" key="6">
    <source>
        <dbReference type="Proteomes" id="UP001595386"/>
    </source>
</evidence>
<sequence>MLLVAENLTRRYGRGETAVTALADASFAICPGEYVAIMGPSGSGKSTLMNLIGLLDRPSAGRLVFKGEDVTQLSPDRLAAIRNHDIGFVFQSYNLLARHTALENVEMPLVYAGVRRKERDRRARAALAAVGLAERSGHGPGELSGGEQQRVAIARALVGDPALILADEPTGALDSRTGADTLALFETLNAQGRTVIMITHDEAVARHARRIVRLQDGAIRDDSAPPARDNAAEFAS</sequence>
<dbReference type="SUPFAM" id="SSF52540">
    <property type="entry name" value="P-loop containing nucleoside triphosphate hydrolases"/>
    <property type="match status" value="1"/>
</dbReference>
<dbReference type="InterPro" id="IPR015854">
    <property type="entry name" value="ABC_transpr_LolD-like"/>
</dbReference>
<dbReference type="Pfam" id="PF00005">
    <property type="entry name" value="ABC_tran"/>
    <property type="match status" value="1"/>
</dbReference>
<name>A0ABV7B391_9GAMM</name>
<dbReference type="CDD" id="cd03255">
    <property type="entry name" value="ABC_MJ0796_LolCDE_FtsE"/>
    <property type="match status" value="1"/>
</dbReference>
<dbReference type="PANTHER" id="PTHR24220">
    <property type="entry name" value="IMPORT ATP-BINDING PROTEIN"/>
    <property type="match status" value="1"/>
</dbReference>
<evidence type="ECO:0000313" key="5">
    <source>
        <dbReference type="EMBL" id="MFC2991406.1"/>
    </source>
</evidence>
<evidence type="ECO:0000259" key="4">
    <source>
        <dbReference type="PROSITE" id="PS50893"/>
    </source>
</evidence>